<reference evidence="2 3" key="1">
    <citation type="submission" date="2018-11" db="EMBL/GenBank/DDBJ databases">
        <title>Genomic Encyclopedia of Type Strains, Phase IV (KMG-IV): sequencing the most valuable type-strain genomes for metagenomic binning, comparative biology and taxonomic classification.</title>
        <authorList>
            <person name="Goeker M."/>
        </authorList>
    </citation>
    <scope>NUCLEOTIDE SEQUENCE [LARGE SCALE GENOMIC DNA]</scope>
    <source>
        <strain evidence="2 3">DSM 25623</strain>
    </source>
</reference>
<dbReference type="Proteomes" id="UP000269708">
    <property type="component" value="Unassembled WGS sequence"/>
</dbReference>
<feature type="region of interest" description="Disordered" evidence="1">
    <location>
        <begin position="1"/>
        <end position="24"/>
    </location>
</feature>
<evidence type="ECO:0000313" key="3">
    <source>
        <dbReference type="Proteomes" id="UP000269708"/>
    </source>
</evidence>
<protein>
    <submittedName>
        <fullName evidence="2">Uncharacterized protein</fullName>
    </submittedName>
</protein>
<accession>A0A3N4VDN8</accession>
<comment type="caution">
    <text evidence="2">The sequence shown here is derived from an EMBL/GenBank/DDBJ whole genome shotgun (WGS) entry which is preliminary data.</text>
</comment>
<feature type="region of interest" description="Disordered" evidence="1">
    <location>
        <begin position="147"/>
        <end position="167"/>
    </location>
</feature>
<sequence>MQKRTAASSALRARNRDDAPALPSMRYRGNARAARETRIATGARTGPAIPRRVMMREIRYRTLRRDGALTTSSPPGRSRPKQACSVELISGMCSSTSLNAMMSNRPLSPNAPGKKPRRTSWPRARVACATALSGSMPSVSKSYSAASRNQPWAHPTSNSLGRSIVSGGDKSLSRRISRWKFACAGLLAHFPARIRPNRPLGLLEDVGLQVASFVAARRALEVPRSQAGIQCGAANRTGLLQGSLSQKR</sequence>
<dbReference type="AlphaFoldDB" id="A0A3N4VDN8"/>
<gene>
    <name evidence="2" type="ORF">EDC50_1416</name>
</gene>
<evidence type="ECO:0000256" key="1">
    <source>
        <dbReference type="SAM" id="MobiDB-lite"/>
    </source>
</evidence>
<name>A0A3N4VDN8_9GAMM</name>
<proteinExistence type="predicted"/>
<keyword evidence="3" id="KW-1185">Reference proteome</keyword>
<organism evidence="2 3">
    <name type="scientific">Vulcaniibacterium tengchongense</name>
    <dbReference type="NCBI Taxonomy" id="1273429"/>
    <lineage>
        <taxon>Bacteria</taxon>
        <taxon>Pseudomonadati</taxon>
        <taxon>Pseudomonadota</taxon>
        <taxon>Gammaproteobacteria</taxon>
        <taxon>Lysobacterales</taxon>
        <taxon>Lysobacteraceae</taxon>
        <taxon>Vulcaniibacterium</taxon>
    </lineage>
</organism>
<feature type="compositionally biased region" description="Polar residues" evidence="1">
    <location>
        <begin position="147"/>
        <end position="161"/>
    </location>
</feature>
<dbReference type="EMBL" id="RKQN01000002">
    <property type="protein sequence ID" value="RPE79595.1"/>
    <property type="molecule type" value="Genomic_DNA"/>
</dbReference>
<evidence type="ECO:0000313" key="2">
    <source>
        <dbReference type="EMBL" id="RPE79595.1"/>
    </source>
</evidence>